<evidence type="ECO:0000259" key="2">
    <source>
        <dbReference type="Pfam" id="PF02517"/>
    </source>
</evidence>
<protein>
    <submittedName>
        <fullName evidence="3">Type II CAAX endopeptidase family protein</fullName>
    </submittedName>
</protein>
<dbReference type="RefSeq" id="WP_313834402.1">
    <property type="nucleotide sequence ID" value="NZ_JAQOUE010000002.1"/>
</dbReference>
<feature type="transmembrane region" description="Helical" evidence="1">
    <location>
        <begin position="336"/>
        <end position="361"/>
    </location>
</feature>
<dbReference type="Proteomes" id="UP001250932">
    <property type="component" value="Unassembled WGS sequence"/>
</dbReference>
<evidence type="ECO:0000313" key="4">
    <source>
        <dbReference type="Proteomes" id="UP001250932"/>
    </source>
</evidence>
<keyword evidence="4" id="KW-1185">Reference proteome</keyword>
<name>A0ABU3KC55_9BACT</name>
<keyword evidence="1" id="KW-0472">Membrane</keyword>
<dbReference type="InterPro" id="IPR003675">
    <property type="entry name" value="Rce1/LyrA-like_dom"/>
</dbReference>
<feature type="transmembrane region" description="Helical" evidence="1">
    <location>
        <begin position="421"/>
        <end position="454"/>
    </location>
</feature>
<comment type="caution">
    <text evidence="3">The sequence shown here is derived from an EMBL/GenBank/DDBJ whole genome shotgun (WGS) entry which is preliminary data.</text>
</comment>
<accession>A0ABU3KC55</accession>
<gene>
    <name evidence="3" type="ORF">PPG34_15750</name>
</gene>
<proteinExistence type="predicted"/>
<dbReference type="EMBL" id="JAQOUE010000002">
    <property type="protein sequence ID" value="MDT7043809.1"/>
    <property type="molecule type" value="Genomic_DNA"/>
</dbReference>
<reference evidence="3 4" key="1">
    <citation type="journal article" date="2023" name="ISME J.">
        <title>Cultivation and genomic characterization of novel and ubiquitous marine nitrite-oxidizing bacteria from the Nitrospirales.</title>
        <authorList>
            <person name="Mueller A.J."/>
            <person name="Daebeler A."/>
            <person name="Herbold C.W."/>
            <person name="Kirkegaard R.H."/>
            <person name="Daims H."/>
        </authorList>
    </citation>
    <scope>NUCLEOTIDE SEQUENCE [LARGE SCALE GENOMIC DNA]</scope>
    <source>
        <strain evidence="3 4">EB</strain>
    </source>
</reference>
<feature type="transmembrane region" description="Helical" evidence="1">
    <location>
        <begin position="390"/>
        <end position="409"/>
    </location>
</feature>
<organism evidence="3 4">
    <name type="scientific">Candidatus Nitronereus thalassa</name>
    <dbReference type="NCBI Taxonomy" id="3020898"/>
    <lineage>
        <taxon>Bacteria</taxon>
        <taxon>Pseudomonadati</taxon>
        <taxon>Nitrospirota</taxon>
        <taxon>Nitrospiria</taxon>
        <taxon>Nitrospirales</taxon>
        <taxon>Nitrospiraceae</taxon>
        <taxon>Candidatus Nitronereus</taxon>
    </lineage>
</organism>
<dbReference type="Pfam" id="PF02517">
    <property type="entry name" value="Rce1-like"/>
    <property type="match status" value="1"/>
</dbReference>
<feature type="transmembrane region" description="Helical" evidence="1">
    <location>
        <begin position="220"/>
        <end position="240"/>
    </location>
</feature>
<dbReference type="InterPro" id="IPR052710">
    <property type="entry name" value="CAAX_protease"/>
</dbReference>
<feature type="transmembrane region" description="Helical" evidence="1">
    <location>
        <begin position="294"/>
        <end position="315"/>
    </location>
</feature>
<dbReference type="PANTHER" id="PTHR36435:SF1">
    <property type="entry name" value="CAAX AMINO TERMINAL PROTEASE FAMILY PROTEIN"/>
    <property type="match status" value="1"/>
</dbReference>
<keyword evidence="1" id="KW-0812">Transmembrane</keyword>
<feature type="domain" description="CAAX prenyl protease 2/Lysostaphin resistance protein A-like" evidence="2">
    <location>
        <begin position="385"/>
        <end position="473"/>
    </location>
</feature>
<evidence type="ECO:0000256" key="1">
    <source>
        <dbReference type="SAM" id="Phobius"/>
    </source>
</evidence>
<evidence type="ECO:0000313" key="3">
    <source>
        <dbReference type="EMBL" id="MDT7043809.1"/>
    </source>
</evidence>
<dbReference type="PANTHER" id="PTHR36435">
    <property type="entry name" value="SLR1288 PROTEIN"/>
    <property type="match status" value="1"/>
</dbReference>
<keyword evidence="1" id="KW-1133">Transmembrane helix</keyword>
<sequence length="486" mass="54034">MTSWPYQESASANTQRTPVEFSLFVTVCFGTIFLACLGFLIFAHLSMPRLERIPSPERALEIITNQVMGLRDGLKQVSDLERQMMSVVDPTGEELQQCIEWYSELTEINTDPLSALYLAILEGEAGQIHAVQMKVHMWKDWALPFPFYSAVLQAAYLSEEVDPIQAHALQAQIAEHLPSGWFYRRIALQIAERSHDEGLQVSLAAASQRHAQRLVSNNRLLGGAQIMAVMGGLMAMVMLWRRWKWGGAVALRVGEVSFPPRWTGGNGVVVLIRGGGIASLLIISLSVTGLDPSVLQFLIPISIHIPILGLAYYYLWQPNGLSLRQAVGLKIVEGGWLRVTWFALTLFTLGVGGGWVIGFFAQNFETSLHWTDWFDPTMIQGTAWDLLPPLLSYTILAPLFEELVFRGVLYSTLRRYWNAPIAMVVSALIFSLAHGYGTFGLITIFWSGLLWAWAYEKTGSILPGMVAHALNNSLVCATVLLLVRPG</sequence>
<feature type="transmembrane region" description="Helical" evidence="1">
    <location>
        <begin position="460"/>
        <end position="483"/>
    </location>
</feature>
<feature type="transmembrane region" description="Helical" evidence="1">
    <location>
        <begin position="21"/>
        <end position="43"/>
    </location>
</feature>